<gene>
    <name evidence="1" type="ORF">ACFPZJ_17690</name>
</gene>
<evidence type="ECO:0000313" key="1">
    <source>
        <dbReference type="EMBL" id="MFC5635594.1"/>
    </source>
</evidence>
<dbReference type="EMBL" id="JBHSNY010000006">
    <property type="protein sequence ID" value="MFC5635594.1"/>
    <property type="molecule type" value="Genomic_DNA"/>
</dbReference>
<accession>A0ABW0US93</accession>
<protein>
    <recommendedName>
        <fullName evidence="3">Protein kilB</fullName>
    </recommendedName>
</protein>
<evidence type="ECO:0000313" key="2">
    <source>
        <dbReference type="Proteomes" id="UP001596154"/>
    </source>
</evidence>
<keyword evidence="2" id="KW-1185">Reference proteome</keyword>
<dbReference type="RefSeq" id="WP_381022217.1">
    <property type="nucleotide sequence ID" value="NZ_JBHSNY010000006.1"/>
</dbReference>
<reference evidence="2" key="1">
    <citation type="journal article" date="2019" name="Int. J. Syst. Evol. Microbiol.">
        <title>The Global Catalogue of Microorganisms (GCM) 10K type strain sequencing project: providing services to taxonomists for standard genome sequencing and annotation.</title>
        <authorList>
            <consortium name="The Broad Institute Genomics Platform"/>
            <consortium name="The Broad Institute Genome Sequencing Center for Infectious Disease"/>
            <person name="Wu L."/>
            <person name="Ma J."/>
        </authorList>
    </citation>
    <scope>NUCLEOTIDE SEQUENCE [LARGE SCALE GENOMIC DNA]</scope>
    <source>
        <strain evidence="2">CGMCC 4.7248</strain>
    </source>
</reference>
<proteinExistence type="predicted"/>
<dbReference type="Proteomes" id="UP001596154">
    <property type="component" value="Unassembled WGS sequence"/>
</dbReference>
<comment type="caution">
    <text evidence="1">The sequence shown here is derived from an EMBL/GenBank/DDBJ whole genome shotgun (WGS) entry which is preliminary data.</text>
</comment>
<evidence type="ECO:0008006" key="3">
    <source>
        <dbReference type="Google" id="ProtNLM"/>
    </source>
</evidence>
<name>A0ABW0US93_9ACTN</name>
<sequence length="154" mass="17252">MDWGTLAGTALGAFVGVATTLLAERARWRREHSSREQAVKRELYAQYLGALSLTTHQLRDLRRDPSLTQESRVRQAGEVLGGSTAYHLRYQVLITAPDALGELADRAFGCIRTLRDHLDHPDAHSNQEWDVALADLTETLRSLRTAMRNDLITS</sequence>
<organism evidence="1 2">
    <name type="scientific">Streptomyces bullii</name>
    <dbReference type="NCBI Taxonomy" id="349910"/>
    <lineage>
        <taxon>Bacteria</taxon>
        <taxon>Bacillati</taxon>
        <taxon>Actinomycetota</taxon>
        <taxon>Actinomycetes</taxon>
        <taxon>Kitasatosporales</taxon>
        <taxon>Streptomycetaceae</taxon>
        <taxon>Streptomyces</taxon>
    </lineage>
</organism>